<dbReference type="Pfam" id="PF16142">
    <property type="entry name" value="DUF4850"/>
    <property type="match status" value="1"/>
</dbReference>
<accession>A0ABU6GNM0</accession>
<evidence type="ECO:0000313" key="3">
    <source>
        <dbReference type="Proteomes" id="UP001344632"/>
    </source>
</evidence>
<sequence>MKRIGFLKQGSQKSKRYVLVVAAIVTLLFTTSLSNPKALLAEQQHETGQQNQTTAPPASGKPSDSDPDISKGRQPAVQCGVLKLKQSTEVSIRQIPLYCISGKFYGEEVPTNLPHKELPVLQDLPIPPSELTRWGAYFLNESSSHGYLMLAPRNWEVTTAETGMNGSVKIEMRDPSNPDIHMTYLDVGACQGCAIGMIGSYFPKMEKWADEKGFMADPPVFESRTQLNEHMVQFKLKKPSETFKTYGMAFRFVEQNNNQFTLLEIEAPEEKAQLAQTMFDFFARYPAAFVY</sequence>
<feature type="region of interest" description="Disordered" evidence="1">
    <location>
        <begin position="43"/>
        <end position="72"/>
    </location>
</feature>
<gene>
    <name evidence="2" type="ORF">P4H66_13260</name>
</gene>
<dbReference type="EMBL" id="JARLKZ010000008">
    <property type="protein sequence ID" value="MEC0240818.1"/>
    <property type="molecule type" value="Genomic_DNA"/>
</dbReference>
<organism evidence="2 3">
    <name type="scientific">Paenibacillus dokdonensis</name>
    <dbReference type="NCBI Taxonomy" id="2567944"/>
    <lineage>
        <taxon>Bacteria</taxon>
        <taxon>Bacillati</taxon>
        <taxon>Bacillota</taxon>
        <taxon>Bacilli</taxon>
        <taxon>Bacillales</taxon>
        <taxon>Paenibacillaceae</taxon>
        <taxon>Paenibacillus</taxon>
    </lineage>
</organism>
<comment type="caution">
    <text evidence="2">The sequence shown here is derived from an EMBL/GenBank/DDBJ whole genome shotgun (WGS) entry which is preliminary data.</text>
</comment>
<proteinExistence type="predicted"/>
<feature type="compositionally biased region" description="Polar residues" evidence="1">
    <location>
        <begin position="46"/>
        <end position="56"/>
    </location>
</feature>
<evidence type="ECO:0000313" key="2">
    <source>
        <dbReference type="EMBL" id="MEC0240818.1"/>
    </source>
</evidence>
<dbReference type="InterPro" id="IPR032322">
    <property type="entry name" value="DUF4850"/>
</dbReference>
<keyword evidence="3" id="KW-1185">Reference proteome</keyword>
<reference evidence="2 3" key="1">
    <citation type="submission" date="2023-03" db="EMBL/GenBank/DDBJ databases">
        <title>Bacillus Genome Sequencing.</title>
        <authorList>
            <person name="Dunlap C."/>
        </authorList>
    </citation>
    <scope>NUCLEOTIDE SEQUENCE [LARGE SCALE GENOMIC DNA]</scope>
    <source>
        <strain evidence="2 3">BD-525</strain>
    </source>
</reference>
<dbReference type="Proteomes" id="UP001344632">
    <property type="component" value="Unassembled WGS sequence"/>
</dbReference>
<evidence type="ECO:0000256" key="1">
    <source>
        <dbReference type="SAM" id="MobiDB-lite"/>
    </source>
</evidence>
<protein>
    <submittedName>
        <fullName evidence="2">DUF4850 domain-containing protein</fullName>
    </submittedName>
</protein>
<dbReference type="RefSeq" id="WP_326088577.1">
    <property type="nucleotide sequence ID" value="NZ_JARLKZ010000008.1"/>
</dbReference>
<name>A0ABU6GNM0_9BACL</name>